<protein>
    <submittedName>
        <fullName evidence="1">Uncharacterized protein</fullName>
    </submittedName>
</protein>
<dbReference type="AlphaFoldDB" id="A0A7J0GQA3"/>
<dbReference type="Proteomes" id="UP000585474">
    <property type="component" value="Unassembled WGS sequence"/>
</dbReference>
<evidence type="ECO:0000313" key="1">
    <source>
        <dbReference type="EMBL" id="GFZ12928.1"/>
    </source>
</evidence>
<evidence type="ECO:0000313" key="2">
    <source>
        <dbReference type="Proteomes" id="UP000585474"/>
    </source>
</evidence>
<organism evidence="1 2">
    <name type="scientific">Actinidia rufa</name>
    <dbReference type="NCBI Taxonomy" id="165716"/>
    <lineage>
        <taxon>Eukaryota</taxon>
        <taxon>Viridiplantae</taxon>
        <taxon>Streptophyta</taxon>
        <taxon>Embryophyta</taxon>
        <taxon>Tracheophyta</taxon>
        <taxon>Spermatophyta</taxon>
        <taxon>Magnoliopsida</taxon>
        <taxon>eudicotyledons</taxon>
        <taxon>Gunneridae</taxon>
        <taxon>Pentapetalae</taxon>
        <taxon>asterids</taxon>
        <taxon>Ericales</taxon>
        <taxon>Actinidiaceae</taxon>
        <taxon>Actinidia</taxon>
    </lineage>
</organism>
<proteinExistence type="predicted"/>
<comment type="caution">
    <text evidence="1">The sequence shown here is derived from an EMBL/GenBank/DDBJ whole genome shotgun (WGS) entry which is preliminary data.</text>
</comment>
<keyword evidence="2" id="KW-1185">Reference proteome</keyword>
<dbReference type="EMBL" id="BJWL01000023">
    <property type="protein sequence ID" value="GFZ12928.1"/>
    <property type="molecule type" value="Genomic_DNA"/>
</dbReference>
<sequence>MIVYDRLLNSECKTQVPPRCSLAPSPEEVEIGLEVKGLDVEALDVVRRDLEPVEGVEIEDKAGKFEEEAVAQANAFEAAISAFLAMGGVVPRDVAAVGKSLEASAVLVV</sequence>
<accession>A0A7J0GQA3</accession>
<name>A0A7J0GQA3_9ERIC</name>
<gene>
    <name evidence="1" type="ORF">Acr_23g0013130</name>
</gene>
<reference evidence="1 2" key="1">
    <citation type="submission" date="2019-07" db="EMBL/GenBank/DDBJ databases">
        <title>De Novo Assembly of kiwifruit Actinidia rufa.</title>
        <authorList>
            <person name="Sugita-Konishi S."/>
            <person name="Sato K."/>
            <person name="Mori E."/>
            <person name="Abe Y."/>
            <person name="Kisaki G."/>
            <person name="Hamano K."/>
            <person name="Suezawa K."/>
            <person name="Otani M."/>
            <person name="Fukuda T."/>
            <person name="Manabe T."/>
            <person name="Gomi K."/>
            <person name="Tabuchi M."/>
            <person name="Akimitsu K."/>
            <person name="Kataoka I."/>
        </authorList>
    </citation>
    <scope>NUCLEOTIDE SEQUENCE [LARGE SCALE GENOMIC DNA]</scope>
    <source>
        <strain evidence="2">cv. Fuchu</strain>
    </source>
</reference>